<name>A0A9N9JC15_9GLOM</name>
<dbReference type="AlphaFoldDB" id="A0A9N9JC15"/>
<dbReference type="Proteomes" id="UP000789508">
    <property type="component" value="Unassembled WGS sequence"/>
</dbReference>
<keyword evidence="2" id="KW-1185">Reference proteome</keyword>
<accession>A0A9N9JC15</accession>
<protein>
    <submittedName>
        <fullName evidence="1">13328_t:CDS:1</fullName>
    </submittedName>
</protein>
<feature type="non-terminal residue" evidence="1">
    <location>
        <position position="96"/>
    </location>
</feature>
<evidence type="ECO:0000313" key="1">
    <source>
        <dbReference type="EMBL" id="CAG8768945.1"/>
    </source>
</evidence>
<sequence>NYLTNLLCAPNPRIAVVTNQLTCYVRKDHSPTFTLMTNDRSNLNQFTELEENLLLVVFEHNPPGFKRFQLPDPIDRKLKTIVVFEPNLPGFKKKNI</sequence>
<proteinExistence type="predicted"/>
<reference evidence="1" key="1">
    <citation type="submission" date="2021-06" db="EMBL/GenBank/DDBJ databases">
        <authorList>
            <person name="Kallberg Y."/>
            <person name="Tangrot J."/>
            <person name="Rosling A."/>
        </authorList>
    </citation>
    <scope>NUCLEOTIDE SEQUENCE</scope>
    <source>
        <strain evidence="1">FL130A</strain>
    </source>
</reference>
<comment type="caution">
    <text evidence="1">The sequence shown here is derived from an EMBL/GenBank/DDBJ whole genome shotgun (WGS) entry which is preliminary data.</text>
</comment>
<gene>
    <name evidence="1" type="ORF">ALEPTO_LOCUS14036</name>
</gene>
<feature type="non-terminal residue" evidence="1">
    <location>
        <position position="1"/>
    </location>
</feature>
<evidence type="ECO:0000313" key="2">
    <source>
        <dbReference type="Proteomes" id="UP000789508"/>
    </source>
</evidence>
<organism evidence="1 2">
    <name type="scientific">Ambispora leptoticha</name>
    <dbReference type="NCBI Taxonomy" id="144679"/>
    <lineage>
        <taxon>Eukaryota</taxon>
        <taxon>Fungi</taxon>
        <taxon>Fungi incertae sedis</taxon>
        <taxon>Mucoromycota</taxon>
        <taxon>Glomeromycotina</taxon>
        <taxon>Glomeromycetes</taxon>
        <taxon>Archaeosporales</taxon>
        <taxon>Ambisporaceae</taxon>
        <taxon>Ambispora</taxon>
    </lineage>
</organism>
<dbReference type="EMBL" id="CAJVPS010051116">
    <property type="protein sequence ID" value="CAG8768945.1"/>
    <property type="molecule type" value="Genomic_DNA"/>
</dbReference>